<dbReference type="Gene3D" id="2.60.40.740">
    <property type="match status" value="1"/>
</dbReference>
<reference evidence="4" key="1">
    <citation type="journal article" date="2019" name="Int. J. Syst. Evol. Microbiol.">
        <title>The Global Catalogue of Microorganisms (GCM) 10K type strain sequencing project: providing services to taxonomists for standard genome sequencing and annotation.</title>
        <authorList>
            <consortium name="The Broad Institute Genomics Platform"/>
            <consortium name="The Broad Institute Genome Sequencing Center for Infectious Disease"/>
            <person name="Wu L."/>
            <person name="Ma J."/>
        </authorList>
    </citation>
    <scope>NUCLEOTIDE SEQUENCE [LARGE SCALE GENOMIC DNA]</scope>
    <source>
        <strain evidence="4">KCTC 42644</strain>
    </source>
</reference>
<evidence type="ECO:0000313" key="4">
    <source>
        <dbReference type="Proteomes" id="UP001595615"/>
    </source>
</evidence>
<dbReference type="SUPFAM" id="SSF117074">
    <property type="entry name" value="Hypothetical protein PA1324"/>
    <property type="match status" value="1"/>
</dbReference>
<accession>A0ABV7XCP4</accession>
<evidence type="ECO:0000313" key="3">
    <source>
        <dbReference type="EMBL" id="MFC3713940.1"/>
    </source>
</evidence>
<dbReference type="SUPFAM" id="SSF49478">
    <property type="entry name" value="Cna protein B-type domain"/>
    <property type="match status" value="1"/>
</dbReference>
<feature type="domain" description="DUF11" evidence="2">
    <location>
        <begin position="366"/>
        <end position="477"/>
    </location>
</feature>
<proteinExistence type="predicted"/>
<dbReference type="InterPro" id="IPR008966">
    <property type="entry name" value="Adhesion_dom_sf"/>
</dbReference>
<comment type="caution">
    <text evidence="3">The sequence shown here is derived from an EMBL/GenBank/DDBJ whole genome shotgun (WGS) entry which is preliminary data.</text>
</comment>
<feature type="signal peptide" evidence="1">
    <location>
        <begin position="1"/>
        <end position="25"/>
    </location>
</feature>
<keyword evidence="1" id="KW-0732">Signal</keyword>
<name>A0ABV7XCP4_9SPHN</name>
<dbReference type="InterPro" id="IPR047589">
    <property type="entry name" value="DUF11_rpt"/>
</dbReference>
<keyword evidence="4" id="KW-1185">Reference proteome</keyword>
<dbReference type="RefSeq" id="WP_380862912.1">
    <property type="nucleotide sequence ID" value="NZ_JBHRXV010000011.1"/>
</dbReference>
<feature type="chain" id="PRO_5046673554" description="DUF11 domain-containing protein" evidence="1">
    <location>
        <begin position="26"/>
        <end position="1739"/>
    </location>
</feature>
<dbReference type="SUPFAM" id="SSF49401">
    <property type="entry name" value="Bacterial adhesins"/>
    <property type="match status" value="1"/>
</dbReference>
<evidence type="ECO:0000259" key="2">
    <source>
        <dbReference type="Pfam" id="PF01345"/>
    </source>
</evidence>
<dbReference type="Pfam" id="PF01345">
    <property type="entry name" value="DUF11"/>
    <property type="match status" value="1"/>
</dbReference>
<dbReference type="InterPro" id="IPR001434">
    <property type="entry name" value="OmcB-like_DUF11"/>
</dbReference>
<dbReference type="NCBIfam" id="TIGR01451">
    <property type="entry name" value="B_ant_repeat"/>
    <property type="match status" value="1"/>
</dbReference>
<dbReference type="Gene3D" id="2.60.40.10">
    <property type="entry name" value="Immunoglobulins"/>
    <property type="match status" value="2"/>
</dbReference>
<dbReference type="InterPro" id="IPR013783">
    <property type="entry name" value="Ig-like_fold"/>
</dbReference>
<protein>
    <recommendedName>
        <fullName evidence="2">DUF11 domain-containing protein</fullName>
    </recommendedName>
</protein>
<organism evidence="3 4">
    <name type="scientific">Sphingoaurantiacus capsulatus</name>
    <dbReference type="NCBI Taxonomy" id="1771310"/>
    <lineage>
        <taxon>Bacteria</taxon>
        <taxon>Pseudomonadati</taxon>
        <taxon>Pseudomonadota</taxon>
        <taxon>Alphaproteobacteria</taxon>
        <taxon>Sphingomonadales</taxon>
        <taxon>Sphingosinicellaceae</taxon>
        <taxon>Sphingoaurantiacus</taxon>
    </lineage>
</organism>
<dbReference type="EMBL" id="JBHRXV010000011">
    <property type="protein sequence ID" value="MFC3713940.1"/>
    <property type="molecule type" value="Genomic_DNA"/>
</dbReference>
<gene>
    <name evidence="3" type="ORF">ACFOMD_15305</name>
</gene>
<dbReference type="Proteomes" id="UP001595615">
    <property type="component" value="Unassembled WGS sequence"/>
</dbReference>
<evidence type="ECO:0000256" key="1">
    <source>
        <dbReference type="SAM" id="SignalP"/>
    </source>
</evidence>
<sequence length="1739" mass="187894">MRSKLAHILFPIAALLGAAAGGLHAATIENTATMRFAVGGGERTVTSNTTTVMTELPPTPAKLTFLRYTPGGGGGTTNTSADGGQCRNGAGFTSIDLPNMPAGLDLASAPLAPTRTFRGGDIVFISLQDGNRNLDPLTEELIEVRVTTNSGDEEILRLRETGPDTATFVAPIATLPIPPAAVKMDCHLSVGNGTDISASYVDAFYPTDIGTAEALIDPFGYVFSTEDGAPINGATVTLLNSSGQPTEAFGDDGLPEPYPTTVTSGGSVTTNIRTYQFPIGGFRFPLLRPGNYILRVTPPGGFRWPSTTAPRDLSLLVGPDGLTFTINPFDTDPNTPAGGSYGAPFPVFTPAPIKIDLPVDPLRGQLVLVKNASTGMASVGDFIRYEVTLTNRNRIVAQTGAFITDTLPEGLRYRAGSLNVNGEKVADPQISNDGRTLTVQLGTIPATQTRTVSYVTQVGPGTPLGEAVNEATATAEGGISASNRATVGVRITNGFFTDAFTIVGRVSEGQCGIDPKTRPGVTGIRLVMEDGTFVVTDENGQYHFEGVRPGTHVVQVDTSTIPEGYELVECIKNTRTAGRAFSQFVEGQGGSLWRADFVLKRKEGAAASPRVGQKPGAIAAKAVAAVPGEPVPATDGETATATAAEATTDTPGVESGLKTDAAGNIDWFADPTPAPALLYPKVDYNPRAPVTSVVLKHLPRQRVKLTVNGKIADPLFYEGLELSTDNSFAISSWRGLPLQDGENVIKAEVLSEGAPQVFERKIYYSNTATRATFVPERSKLVADGVTRPAIAVRITDRSGKPVRAGLTGPFKIRSPYTAATEVDLQQERQLAGLDRYETTWRVLGDDGIALIELQPTQQTGTAELEFEFTFDRQKRTDEVRAWLEPAARDWMVVGFVSGTYGFNTLAKNSERLTDTTKDKTIQDGQATLYAKGRVKGKWVLTLAYDSERSKRGLDGRRSLLRVIDPGRYYTVYGDRSQQGYDAASSEKLYLRLERPQFYALFGDYDTGLGESQLGAYSRTLTGGKAEFRNEKVAATAFIADTSLNFQRDEIQGNGLSGPYPLGRRDLILNTEKVRIETRDRFRSERIVDTKFLTRHIDYDIDYDAGTLLFREPILSRDRQFNPIFIVVEYETEGSAVTYMNGGARVAVEPIPGKVRLGVTAVRDEDGMGKSNLGAVDVRLRPTDKTEVRLEAALTDSKGAGTNEAYIAEVEHRGEKVDAVVYYRQQDTSFGVGQQNRAEGGTTKYGIDGRVQIATGLDANASAYRETYAGGVAERQAVNANVEYRNNNTSMRVGVLHTDDTNQTGEELTSTLLQLGASQRLLDGKLDVTADSDFSIGKGTPESIDYPARYRFGAAYALLPDVRLVARHEITDGEDFNAATTQFGIDASPWGGSRLTTTLNQQQIGENGERSFANLGLSQSLLLNKNWGVDLSVDSAQTFSGGVDAADVLNVYHPIASGGQLSGNQVAASRLVDDFIAFSGGATYRSELWSWNGRFEYRDADSGDQYGVQMSLLRQIENGISLSLATRAFRFDQDDGSRTTAVNTEASVAWRPIGSRWSILDKLEVRMDKVEGGVVGGYNPFGNSGLSVSGDAKSWRIVNNLALNRVSGAWKDGDLEQRAQFTLFYGSKYVLSRFDAQDYTGYTHLLGIEARLDLTTWLDVGVAGSIRHAFEGDAIAYAVGPTIGVTPFSNAWISVGYNLVGFRDRDFEASRYTRDGFYIMMRLKFDQQTPQDLGLGSKDK</sequence>